<dbReference type="InterPro" id="IPR002563">
    <property type="entry name" value="Flavin_Rdtase-like_dom"/>
</dbReference>
<gene>
    <name evidence="2" type="ORF">SAMN05216361_0601</name>
</gene>
<dbReference type="STRING" id="634436.SAMN05216361_0601"/>
<dbReference type="Proteomes" id="UP000184520">
    <property type="component" value="Unassembled WGS sequence"/>
</dbReference>
<organism evidence="2 3">
    <name type="scientific">Marisediminitalea aggregata</name>
    <dbReference type="NCBI Taxonomy" id="634436"/>
    <lineage>
        <taxon>Bacteria</taxon>
        <taxon>Pseudomonadati</taxon>
        <taxon>Pseudomonadota</taxon>
        <taxon>Gammaproteobacteria</taxon>
        <taxon>Alteromonadales</taxon>
        <taxon>Alteromonadaceae</taxon>
        <taxon>Marisediminitalea</taxon>
    </lineage>
</organism>
<dbReference type="SUPFAM" id="SSF50475">
    <property type="entry name" value="FMN-binding split barrel"/>
    <property type="match status" value="1"/>
</dbReference>
<dbReference type="SMART" id="SM00903">
    <property type="entry name" value="Flavin_Reduct"/>
    <property type="match status" value="1"/>
</dbReference>
<name>A0A1M5EYD1_9ALTE</name>
<dbReference type="AlphaFoldDB" id="A0A1M5EYD1"/>
<feature type="domain" description="Flavin reductase like" evidence="1">
    <location>
        <begin position="23"/>
        <end position="176"/>
    </location>
</feature>
<accession>A0A1M5EYD1</accession>
<sequence length="206" mass="22286">MSDRFYSYQVANGHGLPHDPFKAIIAPRPIGWIASKSLNGVANLAPYSFFNAFNNAPPIIGFASVGYKDSVKNIEETGEFCWSMATQPLAEAMNNTSKPVAEDVSEFELAGLEQGVPHQVNVPFVAASPVSMECKLTQIVQLTNTAQQPLDTWVVFGQVVAVHIAHSHLKDGAFQLVEAQPIMRAGGPGDYFSISAENGFFMGRPT</sequence>
<dbReference type="EMBL" id="FQWD01000001">
    <property type="protein sequence ID" value="SHF84310.1"/>
    <property type="molecule type" value="Genomic_DNA"/>
</dbReference>
<proteinExistence type="predicted"/>
<reference evidence="3" key="1">
    <citation type="submission" date="2016-11" db="EMBL/GenBank/DDBJ databases">
        <authorList>
            <person name="Varghese N."/>
            <person name="Submissions S."/>
        </authorList>
    </citation>
    <scope>NUCLEOTIDE SEQUENCE [LARGE SCALE GENOMIC DNA]</scope>
    <source>
        <strain evidence="3">CGMCC 1.8995</strain>
    </source>
</reference>
<dbReference type="InterPro" id="IPR012349">
    <property type="entry name" value="Split_barrel_FMN-bd"/>
</dbReference>
<keyword evidence="3" id="KW-1185">Reference proteome</keyword>
<evidence type="ECO:0000313" key="3">
    <source>
        <dbReference type="Proteomes" id="UP000184520"/>
    </source>
</evidence>
<dbReference type="Pfam" id="PF01613">
    <property type="entry name" value="Flavin_Reduct"/>
    <property type="match status" value="1"/>
</dbReference>
<evidence type="ECO:0000259" key="1">
    <source>
        <dbReference type="SMART" id="SM00903"/>
    </source>
</evidence>
<dbReference type="RefSeq" id="WP_073317553.1">
    <property type="nucleotide sequence ID" value="NZ_FQWD01000001.1"/>
</dbReference>
<dbReference type="GO" id="GO:0016646">
    <property type="term" value="F:oxidoreductase activity, acting on the CH-NH group of donors, NAD or NADP as acceptor"/>
    <property type="evidence" value="ECO:0007669"/>
    <property type="project" value="UniProtKB-ARBA"/>
</dbReference>
<dbReference type="OrthoDB" id="9794638at2"/>
<dbReference type="GO" id="GO:0010181">
    <property type="term" value="F:FMN binding"/>
    <property type="evidence" value="ECO:0007669"/>
    <property type="project" value="InterPro"/>
</dbReference>
<protein>
    <submittedName>
        <fullName evidence="2">NADH-FMN oxidoreductase RutF, flavin reductase (DIM6/NTAB) family</fullName>
    </submittedName>
</protein>
<dbReference type="Gene3D" id="2.30.110.10">
    <property type="entry name" value="Electron Transport, Fmn-binding Protein, Chain A"/>
    <property type="match status" value="1"/>
</dbReference>
<evidence type="ECO:0000313" key="2">
    <source>
        <dbReference type="EMBL" id="SHF84310.1"/>
    </source>
</evidence>
<dbReference type="PANTHER" id="PTHR43812">
    <property type="entry name" value="BLR2425 PROTEIN"/>
    <property type="match status" value="1"/>
</dbReference>
<dbReference type="PANTHER" id="PTHR43812:SF2">
    <property type="entry name" value="FLAVIN REDUCTASE LIKE DOMAIN-CONTAINING PROTEIN"/>
    <property type="match status" value="1"/>
</dbReference>